<dbReference type="FunFam" id="3.40.50.300:FF:000054">
    <property type="entry name" value="ABC multidrug transporter atrF"/>
    <property type="match status" value="1"/>
</dbReference>
<keyword evidence="15" id="KW-1185">Reference proteome</keyword>
<keyword evidence="5" id="KW-0677">Repeat</keyword>
<dbReference type="PROSITE" id="PS50893">
    <property type="entry name" value="ABC_TRANSPORTER_2"/>
    <property type="match status" value="2"/>
</dbReference>
<dbReference type="GO" id="GO:0016020">
    <property type="term" value="C:membrane"/>
    <property type="evidence" value="ECO:0007669"/>
    <property type="project" value="UniProtKB-SubCell"/>
</dbReference>
<dbReference type="Pfam" id="PF01061">
    <property type="entry name" value="ABC2_membrane"/>
    <property type="match status" value="2"/>
</dbReference>
<feature type="transmembrane region" description="Helical" evidence="12">
    <location>
        <begin position="1259"/>
        <end position="1287"/>
    </location>
</feature>
<evidence type="ECO:0000256" key="10">
    <source>
        <dbReference type="SAM" id="Coils"/>
    </source>
</evidence>
<dbReference type="InterPro" id="IPR034001">
    <property type="entry name" value="ABCG_PDR_1"/>
</dbReference>
<feature type="transmembrane region" description="Helical" evidence="12">
    <location>
        <begin position="1222"/>
        <end position="1244"/>
    </location>
</feature>
<dbReference type="GO" id="GO:0140359">
    <property type="term" value="F:ABC-type transporter activity"/>
    <property type="evidence" value="ECO:0007669"/>
    <property type="project" value="InterPro"/>
</dbReference>
<feature type="transmembrane region" description="Helical" evidence="12">
    <location>
        <begin position="762"/>
        <end position="782"/>
    </location>
</feature>
<feature type="coiled-coil region" evidence="10">
    <location>
        <begin position="33"/>
        <end position="60"/>
    </location>
</feature>
<dbReference type="InterPro" id="IPR013525">
    <property type="entry name" value="ABC2_TM"/>
</dbReference>
<accession>A0A1E3Q340</accession>
<dbReference type="PROSITE" id="PS00211">
    <property type="entry name" value="ABC_TRANSPORTER_1"/>
    <property type="match status" value="1"/>
</dbReference>
<feature type="transmembrane region" description="Helical" evidence="12">
    <location>
        <begin position="546"/>
        <end position="568"/>
    </location>
</feature>
<feature type="transmembrane region" description="Helical" evidence="12">
    <location>
        <begin position="1319"/>
        <end position="1341"/>
    </location>
</feature>
<feature type="compositionally biased region" description="Basic and acidic residues" evidence="11">
    <location>
        <begin position="833"/>
        <end position="842"/>
    </location>
</feature>
<keyword evidence="9 12" id="KW-0472">Membrane</keyword>
<dbReference type="InterPro" id="IPR027417">
    <property type="entry name" value="P-loop_NTPase"/>
</dbReference>
<keyword evidence="7" id="KW-0067">ATP-binding</keyword>
<dbReference type="InterPro" id="IPR003593">
    <property type="entry name" value="AAA+_ATPase"/>
</dbReference>
<keyword evidence="4 12" id="KW-0812">Transmembrane</keyword>
<evidence type="ECO:0000256" key="7">
    <source>
        <dbReference type="ARBA" id="ARBA00022840"/>
    </source>
</evidence>
<evidence type="ECO:0000259" key="13">
    <source>
        <dbReference type="PROSITE" id="PS50893"/>
    </source>
</evidence>
<dbReference type="InterPro" id="IPR043926">
    <property type="entry name" value="ABCG_dom"/>
</dbReference>
<feature type="domain" description="ABC transporter" evidence="13">
    <location>
        <begin position="142"/>
        <end position="400"/>
    </location>
</feature>
<dbReference type="InterPro" id="IPR017871">
    <property type="entry name" value="ABC_transporter-like_CS"/>
</dbReference>
<dbReference type="GO" id="GO:0005524">
    <property type="term" value="F:ATP binding"/>
    <property type="evidence" value="ECO:0007669"/>
    <property type="project" value="UniProtKB-KW"/>
</dbReference>
<protein>
    <recommendedName>
        <fullName evidence="13">ABC transporter domain-containing protein</fullName>
    </recommendedName>
</protein>
<comment type="subcellular location">
    <subcellularLocation>
        <location evidence="1">Membrane</location>
        <topology evidence="1">Multi-pass membrane protein</topology>
    </subcellularLocation>
</comment>
<feature type="transmembrane region" description="Helical" evidence="12">
    <location>
        <begin position="1457"/>
        <end position="1478"/>
    </location>
</feature>
<feature type="transmembrane region" description="Helical" evidence="12">
    <location>
        <begin position="623"/>
        <end position="641"/>
    </location>
</feature>
<evidence type="ECO:0000256" key="11">
    <source>
        <dbReference type="SAM" id="MobiDB-lite"/>
    </source>
</evidence>
<gene>
    <name evidence="14" type="ORF">LIPSTDRAFT_4434</name>
</gene>
<evidence type="ECO:0000313" key="14">
    <source>
        <dbReference type="EMBL" id="ODQ72086.1"/>
    </source>
</evidence>
<evidence type="ECO:0000256" key="3">
    <source>
        <dbReference type="ARBA" id="ARBA00022448"/>
    </source>
</evidence>
<name>A0A1E3Q340_LIPST</name>
<feature type="transmembrane region" description="Helical" evidence="12">
    <location>
        <begin position="1188"/>
        <end position="1210"/>
    </location>
</feature>
<dbReference type="STRING" id="675824.A0A1E3Q340"/>
<dbReference type="CDD" id="cd03233">
    <property type="entry name" value="ABCG_PDR_domain1"/>
    <property type="match status" value="1"/>
</dbReference>
<evidence type="ECO:0000256" key="9">
    <source>
        <dbReference type="ARBA" id="ARBA00023136"/>
    </source>
</evidence>
<sequence>MSTQDSSGSLASTLGTCEQHNATISDGRWGEAVEGAGVDVAQAEQEFEELRQELSRTSRISRITSARSDAGDYDIEKHAVDDDEEGWDLEAWIRNETKKEHDSGLKPKRIGVSFKNLTVTGVGSGANYVHTFTDAFWGFFGLDIWNFIKAHGPASLRPKPPIRTIIQDFNGLVRAGEMLLVLGSPGSGTTTLLRALTNQRDGYVAVDGEVIYDGIDAETAAEQYRGEIIFNSEDDNHISTLTVSQTLRFALSLKTPAMRIHGETRAEFVDKLLNLYVKMFGIEHTLNTLVGGDAAARGVSGGERKRVSIAEVLANRAAIVAFDNSTRGLDSSTAVDYIRSLRIMTDLMHSTTIVTLYQAGESLYREFDKVCLIDSGRQIFFGPADEARQYFIDLGFESLPTVTTADFLTSVTHPVERRIRPGFEDLAPQTPEALEAAFKASRYYTDSLKEIEEYHTELQNTGHASASEFVKAVEMQKAKSLSKASPYTVSFLQQVRYLVMRQLQLQWQDQVSLRSKLINSVVIGLVFGSLFYNIKQDTSGAFNRGGILFFALVFNGWVLMIESGMVIAGRSLANKHQSFGMYRQSALALAKTIAELPLLFVQITVYILFLYFLSDLARTPGQFFTSLLLILTSTFGLLSFYRAVAVFSNDFNACLRLVSMILYALAFAGGYVKSQYSMPWWYRWIYYIDPLSYAFSALMSNEFHHREMLCAPDQLVPALGPHGSPVDITNQACTLPGSEPGQKYVNGDRYVSIQFGYERHDLWRNFGILIAYFVFFLIVQVIGSELITYSTAAGGQVKRFVKQRKSAQLQSHSTMETTVPGTATTSSSSPTASEKEIDVERPSPIRQEGPLFTFRNVNYVIPTPNGPLQLLEDIEGYAAPGKLLALMGASGAGKTTLLNTLSQRMTFGAFTGEYLLNGSALGKDFQRTTGFVEQQDLHEANQTVREALRFSARLRQPADVPLEEKYAYVEDIIKLLDLGPIADALIDYVGCGLSVEERKRVTIGIELASKPRLLFLDEPTSGLDSEGAFSIVTFLRRLAQAENLSIICTIHQPSSILFHQFDNLLLLNRGGKTAYFGPIGDNGGSSVISYFSKRAAPPTPDENPAEYILEVVGAGIRRSKTDWFRVWQDSEEKQNLGKEISRLIATRKGTIATEQRPGEDLEYAAPLMEQIKAVTIRLWLIFWRTPSFGYSVIFNSVICGIISGVIFFQLKNSILDMQSRGFLMFFAIIVSIPTINAIEIQFILARDLYELRERNSKVYSWIALVSGYLICVTPYAILGSVTFFPIFWYMPGMYMKASVAGFGFFVVLLLQLWHNYLAIWLGAFVPSLITAGIINPFFFVITEVTVGIMIPYTALNGFYKYFIYWANPLSWIVRALVTTALHDVPVICGESELATFTPPSNSNMTCDEFAGYWVENYSVGRLLNPDATSNCQFCQYTVGDDYLRQIGFSYSTRWRDLGVFLGFVVCNIFFAYFLYYVMRVVKWNWIGKLKKMVRLG</sequence>
<evidence type="ECO:0000256" key="6">
    <source>
        <dbReference type="ARBA" id="ARBA00022741"/>
    </source>
</evidence>
<feature type="transmembrane region" description="Helical" evidence="12">
    <location>
        <begin position="653"/>
        <end position="672"/>
    </location>
</feature>
<dbReference type="SUPFAM" id="SSF52540">
    <property type="entry name" value="P-loop containing nucleoside triphosphate hydrolases"/>
    <property type="match status" value="2"/>
</dbReference>
<feature type="region of interest" description="Disordered" evidence="11">
    <location>
        <begin position="808"/>
        <end position="842"/>
    </location>
</feature>
<keyword evidence="10" id="KW-0175">Coiled coil</keyword>
<dbReference type="Pfam" id="PF06422">
    <property type="entry name" value="PDR_CDR"/>
    <property type="match status" value="1"/>
</dbReference>
<dbReference type="EMBL" id="KV454296">
    <property type="protein sequence ID" value="ODQ72086.1"/>
    <property type="molecule type" value="Genomic_DNA"/>
</dbReference>
<dbReference type="InterPro" id="IPR003439">
    <property type="entry name" value="ABC_transporter-like_ATP-bd"/>
</dbReference>
<feature type="transmembrane region" description="Helical" evidence="12">
    <location>
        <begin position="1294"/>
        <end position="1313"/>
    </location>
</feature>
<dbReference type="Pfam" id="PF00005">
    <property type="entry name" value="ABC_tran"/>
    <property type="match status" value="2"/>
</dbReference>
<dbReference type="Pfam" id="PF14510">
    <property type="entry name" value="ABC_trans_N"/>
    <property type="match status" value="1"/>
</dbReference>
<dbReference type="Pfam" id="PF19055">
    <property type="entry name" value="ABC2_membrane_7"/>
    <property type="match status" value="1"/>
</dbReference>
<dbReference type="Gene3D" id="3.40.50.300">
    <property type="entry name" value="P-loop containing nucleotide triphosphate hydrolases"/>
    <property type="match status" value="2"/>
</dbReference>
<feature type="transmembrane region" description="Helical" evidence="12">
    <location>
        <begin position="588"/>
        <end position="611"/>
    </location>
</feature>
<dbReference type="SMART" id="SM00382">
    <property type="entry name" value="AAA"/>
    <property type="match status" value="2"/>
</dbReference>
<keyword evidence="8 12" id="KW-1133">Transmembrane helix</keyword>
<proteinExistence type="inferred from homology"/>
<dbReference type="GO" id="GO:0016887">
    <property type="term" value="F:ATP hydrolysis activity"/>
    <property type="evidence" value="ECO:0007669"/>
    <property type="project" value="InterPro"/>
</dbReference>
<evidence type="ECO:0000256" key="12">
    <source>
        <dbReference type="SAM" id="Phobius"/>
    </source>
</evidence>
<feature type="domain" description="ABC transporter" evidence="13">
    <location>
        <begin position="852"/>
        <end position="1094"/>
    </location>
</feature>
<keyword evidence="3" id="KW-0813">Transport</keyword>
<dbReference type="InterPro" id="IPR034003">
    <property type="entry name" value="ABCG_PDR_2"/>
</dbReference>
<feature type="compositionally biased region" description="Low complexity" evidence="11">
    <location>
        <begin position="817"/>
        <end position="832"/>
    </location>
</feature>
<evidence type="ECO:0000256" key="8">
    <source>
        <dbReference type="ARBA" id="ARBA00022989"/>
    </source>
</evidence>
<keyword evidence="6" id="KW-0547">Nucleotide-binding</keyword>
<dbReference type="CDD" id="cd03232">
    <property type="entry name" value="ABCG_PDR_domain2"/>
    <property type="match status" value="1"/>
</dbReference>
<reference evidence="14 15" key="1">
    <citation type="journal article" date="2016" name="Proc. Natl. Acad. Sci. U.S.A.">
        <title>Comparative genomics of biotechnologically important yeasts.</title>
        <authorList>
            <person name="Riley R."/>
            <person name="Haridas S."/>
            <person name="Wolfe K.H."/>
            <person name="Lopes M.R."/>
            <person name="Hittinger C.T."/>
            <person name="Goeker M."/>
            <person name="Salamov A.A."/>
            <person name="Wisecaver J.H."/>
            <person name="Long T.M."/>
            <person name="Calvey C.H."/>
            <person name="Aerts A.L."/>
            <person name="Barry K.W."/>
            <person name="Choi C."/>
            <person name="Clum A."/>
            <person name="Coughlan A.Y."/>
            <person name="Deshpande S."/>
            <person name="Douglass A.P."/>
            <person name="Hanson S.J."/>
            <person name="Klenk H.-P."/>
            <person name="LaButti K.M."/>
            <person name="Lapidus A."/>
            <person name="Lindquist E.A."/>
            <person name="Lipzen A.M."/>
            <person name="Meier-Kolthoff J.P."/>
            <person name="Ohm R.A."/>
            <person name="Otillar R.P."/>
            <person name="Pangilinan J.L."/>
            <person name="Peng Y."/>
            <person name="Rokas A."/>
            <person name="Rosa C.A."/>
            <person name="Scheuner C."/>
            <person name="Sibirny A.A."/>
            <person name="Slot J.C."/>
            <person name="Stielow J.B."/>
            <person name="Sun H."/>
            <person name="Kurtzman C.P."/>
            <person name="Blackwell M."/>
            <person name="Grigoriev I.V."/>
            <person name="Jeffries T.W."/>
        </authorList>
    </citation>
    <scope>NUCLEOTIDE SEQUENCE [LARGE SCALE GENOMIC DNA]</scope>
    <source>
        <strain evidence="14 15">NRRL Y-11557</strain>
    </source>
</reference>
<evidence type="ECO:0000256" key="4">
    <source>
        <dbReference type="ARBA" id="ARBA00022692"/>
    </source>
</evidence>
<feature type="transmembrane region" description="Helical" evidence="12">
    <location>
        <begin position="517"/>
        <end position="534"/>
    </location>
</feature>
<evidence type="ECO:0000256" key="5">
    <source>
        <dbReference type="ARBA" id="ARBA00022737"/>
    </source>
</evidence>
<dbReference type="InterPro" id="IPR029481">
    <property type="entry name" value="ABC_trans_N"/>
</dbReference>
<evidence type="ECO:0000256" key="1">
    <source>
        <dbReference type="ARBA" id="ARBA00004141"/>
    </source>
</evidence>
<dbReference type="InterPro" id="IPR010929">
    <property type="entry name" value="PDR_CDR_ABC"/>
</dbReference>
<dbReference type="Proteomes" id="UP000094385">
    <property type="component" value="Unassembled WGS sequence"/>
</dbReference>
<evidence type="ECO:0000256" key="2">
    <source>
        <dbReference type="ARBA" id="ARBA00006012"/>
    </source>
</evidence>
<organism evidence="14 15">
    <name type="scientific">Lipomyces starkeyi NRRL Y-11557</name>
    <dbReference type="NCBI Taxonomy" id="675824"/>
    <lineage>
        <taxon>Eukaryota</taxon>
        <taxon>Fungi</taxon>
        <taxon>Dikarya</taxon>
        <taxon>Ascomycota</taxon>
        <taxon>Saccharomycotina</taxon>
        <taxon>Lipomycetes</taxon>
        <taxon>Lipomycetales</taxon>
        <taxon>Lipomycetaceae</taxon>
        <taxon>Lipomyces</taxon>
    </lineage>
</organism>
<dbReference type="OrthoDB" id="245989at2759"/>
<dbReference type="PANTHER" id="PTHR19241">
    <property type="entry name" value="ATP-BINDING CASSETTE TRANSPORTER"/>
    <property type="match status" value="1"/>
</dbReference>
<evidence type="ECO:0000313" key="15">
    <source>
        <dbReference type="Proteomes" id="UP000094385"/>
    </source>
</evidence>
<comment type="similarity">
    <text evidence="2">Belongs to the ABC transporter superfamily. ABCG family. PDR (TC 3.A.1.205) subfamily.</text>
</comment>